<keyword evidence="2" id="KW-0547">Nucleotide-binding</keyword>
<dbReference type="InterPro" id="IPR038475">
    <property type="entry name" value="RecG_C_sf"/>
</dbReference>
<dbReference type="PANTHER" id="PTHR30595:SF6">
    <property type="entry name" value="SCHLAFEN ALBA-2 DOMAIN-CONTAINING PROTEIN"/>
    <property type="match status" value="1"/>
</dbReference>
<dbReference type="Pfam" id="PF13749">
    <property type="entry name" value="HATPase_c_4"/>
    <property type="match status" value="1"/>
</dbReference>
<gene>
    <name evidence="2" type="ORF">LX78_02843</name>
</gene>
<organism evidence="2 3">
    <name type="scientific">Xanthomarina spongicola</name>
    <dbReference type="NCBI Taxonomy" id="570520"/>
    <lineage>
        <taxon>Bacteria</taxon>
        <taxon>Pseudomonadati</taxon>
        <taxon>Bacteroidota</taxon>
        <taxon>Flavobacteriia</taxon>
        <taxon>Flavobacteriales</taxon>
        <taxon>Flavobacteriaceae</taxon>
        <taxon>Xanthomarina</taxon>
    </lineage>
</organism>
<reference evidence="2 3" key="1">
    <citation type="submission" date="2018-05" db="EMBL/GenBank/DDBJ databases">
        <title>Genomic Encyclopedia of Archaeal and Bacterial Type Strains, Phase II (KMG-II): from individual species to whole genera.</title>
        <authorList>
            <person name="Goeker M."/>
        </authorList>
    </citation>
    <scope>NUCLEOTIDE SEQUENCE [LARGE SCALE GENOMIC DNA]</scope>
    <source>
        <strain evidence="2 3">DSM 22637</strain>
    </source>
</reference>
<protein>
    <submittedName>
        <fullName evidence="2">ATP-dependent DNA helicase RecG</fullName>
    </submittedName>
</protein>
<dbReference type="Proteomes" id="UP000245430">
    <property type="component" value="Unassembled WGS sequence"/>
</dbReference>
<dbReference type="Pfam" id="PF04326">
    <property type="entry name" value="SLFN_AlbA_2"/>
    <property type="match status" value="1"/>
</dbReference>
<feature type="domain" description="Schlafen AlbA-2" evidence="1">
    <location>
        <begin position="3"/>
        <end position="108"/>
    </location>
</feature>
<dbReference type="OrthoDB" id="9807907at2"/>
<evidence type="ECO:0000259" key="1">
    <source>
        <dbReference type="Pfam" id="PF04326"/>
    </source>
</evidence>
<dbReference type="RefSeq" id="WP_109683425.1">
    <property type="nucleotide sequence ID" value="NZ_QGGP01000011.1"/>
</dbReference>
<evidence type="ECO:0000313" key="3">
    <source>
        <dbReference type="Proteomes" id="UP000245430"/>
    </source>
</evidence>
<keyword evidence="3" id="KW-1185">Reference proteome</keyword>
<name>A0A316DG62_9FLAO</name>
<accession>A0A316DG62</accession>
<keyword evidence="2" id="KW-0067">ATP-binding</keyword>
<dbReference type="PANTHER" id="PTHR30595">
    <property type="entry name" value="GLPR-RELATED TRANSCRIPTIONAL REPRESSOR"/>
    <property type="match status" value="1"/>
</dbReference>
<dbReference type="InterPro" id="IPR007421">
    <property type="entry name" value="Schlafen_AlbA_2_dom"/>
</dbReference>
<dbReference type="Gene3D" id="1.10.10.10">
    <property type="entry name" value="Winged helix-like DNA-binding domain superfamily/Winged helix DNA-binding domain"/>
    <property type="match status" value="1"/>
</dbReference>
<dbReference type="Gene3D" id="3.30.950.30">
    <property type="entry name" value="Schlafen, AAA domain"/>
    <property type="match status" value="1"/>
</dbReference>
<comment type="caution">
    <text evidence="2">The sequence shown here is derived from an EMBL/GenBank/DDBJ whole genome shotgun (WGS) entry which is preliminary data.</text>
</comment>
<dbReference type="AlphaFoldDB" id="A0A316DG62"/>
<dbReference type="InterPro" id="IPR036388">
    <property type="entry name" value="WH-like_DNA-bd_sf"/>
</dbReference>
<keyword evidence="2" id="KW-0347">Helicase</keyword>
<dbReference type="Gene3D" id="3.30.565.60">
    <property type="match status" value="1"/>
</dbReference>
<dbReference type="SUPFAM" id="SSF46785">
    <property type="entry name" value="Winged helix' DNA-binding domain"/>
    <property type="match status" value="1"/>
</dbReference>
<evidence type="ECO:0000313" key="2">
    <source>
        <dbReference type="EMBL" id="PWK17104.1"/>
    </source>
</evidence>
<keyword evidence="2" id="KW-0378">Hydrolase</keyword>
<proteinExistence type="predicted"/>
<dbReference type="EMBL" id="QGGP01000011">
    <property type="protein sequence ID" value="PWK17104.1"/>
    <property type="molecule type" value="Genomic_DNA"/>
</dbReference>
<sequence>MPEQQNIEWKQSWRDEYLQWISGFANAKGGVLYIGKDDKGNVVGVSNYKKLMDDLPNKISSKLGVLCDINLHEEEGLFYIEITTNPYNNGISYNGKYYYRSGTTNQELRGNELTEFLLRKTGKTWDDIEEENASFDDINEGTVRQFVKLGIASKRLPPETENLDTKTVLENLLIINDGKLTRSAILLFGKQPLRFYVSSFLKIGKFGKSSSELLSQEVIEGNLFEQLDEALKILFTRFINSSINYDGIQRIETYEYPYEAVREILLNAFTHRTYENSPIQISVYPDRIRFWNQGELLSPLTPEKLKIDHTSITRNPNIARTFFRAGYVESWGRGTIKIIEECKRAGLLEPKIEELTGGVAVTLFKDKASDEYLSKLDLNDNQLNAVKYIRENGYITNGIYKELYKVSDKTAYRHLDELVNLEILIKVGEKKGTRYEIKY</sequence>
<dbReference type="InterPro" id="IPR038461">
    <property type="entry name" value="Schlafen_AlbA_2_dom_sf"/>
</dbReference>
<dbReference type="InterPro" id="IPR036390">
    <property type="entry name" value="WH_DNA-bd_sf"/>
</dbReference>
<dbReference type="GO" id="GO:0004386">
    <property type="term" value="F:helicase activity"/>
    <property type="evidence" value="ECO:0007669"/>
    <property type="project" value="UniProtKB-KW"/>
</dbReference>